<organism evidence="1 2">
    <name type="scientific">Corallococcus coralloides</name>
    <name type="common">Myxococcus coralloides</name>
    <dbReference type="NCBI Taxonomy" id="184914"/>
    <lineage>
        <taxon>Bacteria</taxon>
        <taxon>Pseudomonadati</taxon>
        <taxon>Myxococcota</taxon>
        <taxon>Myxococcia</taxon>
        <taxon>Myxococcales</taxon>
        <taxon>Cystobacterineae</taxon>
        <taxon>Myxococcaceae</taxon>
        <taxon>Corallococcus</taxon>
    </lineage>
</organism>
<dbReference type="AlphaFoldDB" id="A0A410RV21"/>
<proteinExistence type="predicted"/>
<evidence type="ECO:0000313" key="2">
    <source>
        <dbReference type="Proteomes" id="UP000288758"/>
    </source>
</evidence>
<gene>
    <name evidence="1" type="ORF">EJ065_4217</name>
</gene>
<evidence type="ECO:0000313" key="1">
    <source>
        <dbReference type="EMBL" id="QAT85774.1"/>
    </source>
</evidence>
<name>A0A410RV21_CORCK</name>
<dbReference type="EMBL" id="CP034669">
    <property type="protein sequence ID" value="QAT85774.1"/>
    <property type="molecule type" value="Genomic_DNA"/>
</dbReference>
<sequence length="95" mass="10138">MATHGALQLRQGNVLGGAEGRYQLFSCTVVTARRSLAFLSSTDETNDFHDTGEYAGGQFVAQTLQKLDGSLEAGGLLLVFESRTHPPVVLGWNGV</sequence>
<reference evidence="1 2" key="1">
    <citation type="submission" date="2018-12" db="EMBL/GenBank/DDBJ databases">
        <title>Complete Genome Sequence of the Corallopyronin A producing Myxobacterium Corallococcus coralloides B035.</title>
        <authorList>
            <person name="Bouhired S.M."/>
            <person name="Rupp O."/>
            <person name="Blom J."/>
            <person name="Schaeberle T.F."/>
            <person name="Kehraus S."/>
            <person name="Schiefer A."/>
            <person name="Pfarr K."/>
            <person name="Goesmann A."/>
            <person name="Hoerauf A."/>
            <person name="Koenig G.M."/>
        </authorList>
    </citation>
    <scope>NUCLEOTIDE SEQUENCE [LARGE SCALE GENOMIC DNA]</scope>
    <source>
        <strain evidence="1 2">B035</strain>
    </source>
</reference>
<dbReference type="Proteomes" id="UP000288758">
    <property type="component" value="Chromosome"/>
</dbReference>
<accession>A0A410RV21</accession>
<protein>
    <submittedName>
        <fullName evidence="1">Uncharacterized protein</fullName>
    </submittedName>
</protein>